<feature type="coiled-coil region" evidence="1">
    <location>
        <begin position="61"/>
        <end position="111"/>
    </location>
</feature>
<evidence type="ECO:0000313" key="4">
    <source>
        <dbReference type="EMBL" id="SHH24376.1"/>
    </source>
</evidence>
<reference evidence="4 5" key="1">
    <citation type="submission" date="2016-11" db="EMBL/GenBank/DDBJ databases">
        <authorList>
            <person name="Jaros S."/>
            <person name="Januszkiewicz K."/>
            <person name="Wedrychowicz H."/>
        </authorList>
    </citation>
    <scope>NUCLEOTIDE SEQUENCE [LARGE SCALE GENOMIC DNA]</scope>
    <source>
        <strain evidence="4 5">DSM 18231</strain>
    </source>
</reference>
<accession>A0A1M5RE66</accession>
<dbReference type="Proteomes" id="UP000184000">
    <property type="component" value="Unassembled WGS sequence"/>
</dbReference>
<dbReference type="Pfam" id="PF14346">
    <property type="entry name" value="DUF4398"/>
    <property type="match status" value="1"/>
</dbReference>
<evidence type="ECO:0000313" key="5">
    <source>
        <dbReference type="Proteomes" id="UP000184000"/>
    </source>
</evidence>
<feature type="signal peptide" evidence="2">
    <location>
        <begin position="1"/>
        <end position="18"/>
    </location>
</feature>
<dbReference type="AlphaFoldDB" id="A0A1M5RE66"/>
<gene>
    <name evidence="4" type="ORF">SAMN02744645_2989</name>
</gene>
<feature type="chain" id="PRO_5009913440" description="DUF4398 domain-containing protein" evidence="2">
    <location>
        <begin position="19"/>
        <end position="116"/>
    </location>
</feature>
<sequence length="116" mass="12956">MIKHLCGMLMLLVMAGCASDPAPTEQLRLTEQALNQARSVGAAEQTPELTQAEQKYTAAVAAMKDERYREARLQAEQAELDARLAEARVLNEKSQQELAELHRRIARLREQLGALQ</sequence>
<keyword evidence="2" id="KW-0732">Signal</keyword>
<keyword evidence="1" id="KW-0175">Coiled coil</keyword>
<dbReference type="EMBL" id="FQXA01000005">
    <property type="protein sequence ID" value="SHH24376.1"/>
    <property type="molecule type" value="Genomic_DNA"/>
</dbReference>
<feature type="domain" description="DUF4398" evidence="3">
    <location>
        <begin position="25"/>
        <end position="101"/>
    </location>
</feature>
<evidence type="ECO:0000256" key="1">
    <source>
        <dbReference type="SAM" id="Coils"/>
    </source>
</evidence>
<dbReference type="InterPro" id="IPR025511">
    <property type="entry name" value="DUF4398"/>
</dbReference>
<proteinExistence type="predicted"/>
<protein>
    <recommendedName>
        <fullName evidence="3">DUF4398 domain-containing protein</fullName>
    </recommendedName>
</protein>
<organism evidence="4 5">
    <name type="scientific">Stutzerimonas xanthomarina DSM 18231</name>
    <dbReference type="NCBI Taxonomy" id="1403346"/>
    <lineage>
        <taxon>Bacteria</taxon>
        <taxon>Pseudomonadati</taxon>
        <taxon>Pseudomonadota</taxon>
        <taxon>Gammaproteobacteria</taxon>
        <taxon>Pseudomonadales</taxon>
        <taxon>Pseudomonadaceae</taxon>
        <taxon>Stutzerimonas</taxon>
    </lineage>
</organism>
<dbReference type="PROSITE" id="PS51257">
    <property type="entry name" value="PROKAR_LIPOPROTEIN"/>
    <property type="match status" value="1"/>
</dbReference>
<evidence type="ECO:0000256" key="2">
    <source>
        <dbReference type="SAM" id="SignalP"/>
    </source>
</evidence>
<name>A0A1M5RE66_9GAMM</name>
<evidence type="ECO:0000259" key="3">
    <source>
        <dbReference type="Pfam" id="PF14346"/>
    </source>
</evidence>
<dbReference type="Gene3D" id="1.20.1270.390">
    <property type="match status" value="1"/>
</dbReference>